<evidence type="ECO:0008006" key="3">
    <source>
        <dbReference type="Google" id="ProtNLM"/>
    </source>
</evidence>
<dbReference type="RefSeq" id="WP_012939600.1">
    <property type="nucleotide sequence ID" value="NC_013741.1"/>
</dbReference>
<protein>
    <recommendedName>
        <fullName evidence="3">Epoxyqueuosine reductase</fullName>
    </recommendedName>
</protein>
<keyword evidence="2" id="KW-1185">Reference proteome</keyword>
<proteinExistence type="predicted"/>
<sequence length="240" mass="26871">MLTAKVEGWIKKFVEGEFWREPLVSFCSADTTEKLPKIVPNHLTAEDLLPKAKSVIVYFIPFTKEVVKSNISGVKPSKLWALAYIETNRLIESLNHYLDKKLEAEGFGSAVIKPTHNFDERTLLSMWSHKHIAYLAGLGTFGLHTMIITKKGCCGRLGSLVTTAELDCSEPIKEEFCLYKRGRKCLECVDKCSFGALKATGLDKRRCYEILMDNTKLFDFGFADVCGKCACGVPCSLKKP</sequence>
<dbReference type="GeneID" id="8738843"/>
<dbReference type="PANTHER" id="PTHR42827:SF1">
    <property type="entry name" value="IRON-SULFUR CLUSTER-BINDING PROTEIN"/>
    <property type="match status" value="1"/>
</dbReference>
<dbReference type="PaxDb" id="572546-Arcpr_0193"/>
<dbReference type="AlphaFoldDB" id="D2RG39"/>
<dbReference type="Proteomes" id="UP000001901">
    <property type="component" value="Chromosome"/>
</dbReference>
<dbReference type="OrthoDB" id="23478at2157"/>
<dbReference type="EMBL" id="CP001857">
    <property type="protein sequence ID" value="ADB57264.1"/>
    <property type="molecule type" value="Genomic_DNA"/>
</dbReference>
<dbReference type="eggNOG" id="arCOG02740">
    <property type="taxonomic scope" value="Archaea"/>
</dbReference>
<dbReference type="PANTHER" id="PTHR42827">
    <property type="entry name" value="IRON-SULFUR CLUSTER-BINDING PROTEIN-RELATED"/>
    <property type="match status" value="1"/>
</dbReference>
<dbReference type="KEGG" id="apo:Arcpr_0193"/>
<dbReference type="HOGENOM" id="CLU_061526_0_0_2"/>
<evidence type="ECO:0000313" key="1">
    <source>
        <dbReference type="EMBL" id="ADB57264.1"/>
    </source>
</evidence>
<name>D2RG39_ARCPA</name>
<gene>
    <name evidence="1" type="ordered locus">Arcpr_0193</name>
</gene>
<evidence type="ECO:0000313" key="2">
    <source>
        <dbReference type="Proteomes" id="UP000001901"/>
    </source>
</evidence>
<reference evidence="1 2" key="1">
    <citation type="journal article" date="2010" name="Stand. Genomic Sci.">
        <title>Complete genome sequence of Archaeoglobus profundus type strain (AV18).</title>
        <authorList>
            <person name="von Jan M."/>
            <person name="Lapidus A."/>
            <person name="Del Rio T.G."/>
            <person name="Copeland A."/>
            <person name="Tice H."/>
            <person name="Cheng J.F."/>
            <person name="Lucas S."/>
            <person name="Chen F."/>
            <person name="Nolan M."/>
            <person name="Goodwin L."/>
            <person name="Han C."/>
            <person name="Pitluck S."/>
            <person name="Liolios K."/>
            <person name="Ivanova N."/>
            <person name="Mavromatis K."/>
            <person name="Ovchinnikova G."/>
            <person name="Chertkov O."/>
            <person name="Pati A."/>
            <person name="Chen A."/>
            <person name="Palaniappan K."/>
            <person name="Land M."/>
            <person name="Hauser L."/>
            <person name="Chang Y.J."/>
            <person name="Jeffries C.D."/>
            <person name="Saunders E."/>
            <person name="Brettin T."/>
            <person name="Detter J.C."/>
            <person name="Chain P."/>
            <person name="Eichinger K."/>
            <person name="Huber H."/>
            <person name="Spring S."/>
            <person name="Rohde M."/>
            <person name="Goker M."/>
            <person name="Wirth R."/>
            <person name="Woyke T."/>
            <person name="Bristow J."/>
            <person name="Eisen J.A."/>
            <person name="Markowitz V."/>
            <person name="Hugenholtz P."/>
            <person name="Kyrpides N.C."/>
            <person name="Klenk H.P."/>
        </authorList>
    </citation>
    <scope>NUCLEOTIDE SEQUENCE [LARGE SCALE GENOMIC DNA]</scope>
    <source>
        <strain evidence="2">DSM 5631 / JCM 9629 / NBRC 100127 / Av18</strain>
    </source>
</reference>
<dbReference type="STRING" id="572546.Arcpr_0193"/>
<organism evidence="1 2">
    <name type="scientific">Archaeoglobus profundus (strain DSM 5631 / JCM 9629 / NBRC 100127 / Av18)</name>
    <dbReference type="NCBI Taxonomy" id="572546"/>
    <lineage>
        <taxon>Archaea</taxon>
        <taxon>Methanobacteriati</taxon>
        <taxon>Methanobacteriota</taxon>
        <taxon>Archaeoglobi</taxon>
        <taxon>Archaeoglobales</taxon>
        <taxon>Archaeoglobaceae</taxon>
        <taxon>Archaeoglobus</taxon>
    </lineage>
</organism>
<accession>D2RG39</accession>